<dbReference type="OrthoDB" id="1291858at2759"/>
<accession>A0A843UQB5</accession>
<keyword evidence="4" id="KW-1185">Reference proteome</keyword>
<organism evidence="3 4">
    <name type="scientific">Colocasia esculenta</name>
    <name type="common">Wild taro</name>
    <name type="synonym">Arum esculentum</name>
    <dbReference type="NCBI Taxonomy" id="4460"/>
    <lineage>
        <taxon>Eukaryota</taxon>
        <taxon>Viridiplantae</taxon>
        <taxon>Streptophyta</taxon>
        <taxon>Embryophyta</taxon>
        <taxon>Tracheophyta</taxon>
        <taxon>Spermatophyta</taxon>
        <taxon>Magnoliopsida</taxon>
        <taxon>Liliopsida</taxon>
        <taxon>Araceae</taxon>
        <taxon>Aroideae</taxon>
        <taxon>Colocasieae</taxon>
        <taxon>Colocasia</taxon>
    </lineage>
</organism>
<dbReference type="InterPro" id="IPR015943">
    <property type="entry name" value="WD40/YVTN_repeat-like_dom_sf"/>
</dbReference>
<evidence type="ECO:0000313" key="4">
    <source>
        <dbReference type="Proteomes" id="UP000652761"/>
    </source>
</evidence>
<feature type="compositionally biased region" description="Basic and acidic residues" evidence="1">
    <location>
        <begin position="11"/>
        <end position="21"/>
    </location>
</feature>
<gene>
    <name evidence="3" type="ORF">Taro_017099</name>
</gene>
<feature type="domain" description="WDR11 first beta-propeller" evidence="2">
    <location>
        <begin position="27"/>
        <end position="356"/>
    </location>
</feature>
<dbReference type="EMBL" id="NMUH01000772">
    <property type="protein sequence ID" value="MQL84597.1"/>
    <property type="molecule type" value="Genomic_DNA"/>
</dbReference>
<dbReference type="Proteomes" id="UP000652761">
    <property type="component" value="Unassembled WGS sequence"/>
</dbReference>
<sequence length="356" mass="38755">MAASAASSTRGHHESPPRDSWDSMLPGPPSRDNGGGCADLSAAGLLAYGAGSSVVVADPRSMQLVSVLPMPAPSRAGGSSPSSGLAPFVTSVRWTPQPLPRDLLALDEPSTSHLRLAVGDRQGRIAIWDFRFRRVLLWLEFDASFSSSSSSSDRVKLGVQDLCWVRSDCWILASISGPSLVALWDTASGRCIWKYDASPEFLSCLRRDPFDARHFCTVGLRGFMLSAKVLGGRTGQDIDVFLKEHQVPGAVGDLAELQRIEREALSSGTASASAPAFAVFPHPLVRFCFSRLWRHILLVTFPREMILFDLQYGTSLSCMSMPRGCGKIMDVIADPDEDLAYCVHLDGKLSTWKRKK</sequence>
<dbReference type="InterPro" id="IPR057852">
    <property type="entry name" value="Beta-prop_WDR11_1st"/>
</dbReference>
<dbReference type="GO" id="GO:0005737">
    <property type="term" value="C:cytoplasm"/>
    <property type="evidence" value="ECO:0007669"/>
    <property type="project" value="TreeGrafter"/>
</dbReference>
<comment type="caution">
    <text evidence="3">The sequence shown here is derived from an EMBL/GenBank/DDBJ whole genome shotgun (WGS) entry which is preliminary data.</text>
</comment>
<dbReference type="PANTHER" id="PTHR14593">
    <property type="entry name" value="WD REPEAT-CONTAINING PROTEIN 11"/>
    <property type="match status" value="1"/>
</dbReference>
<dbReference type="InterPro" id="IPR039694">
    <property type="entry name" value="WDR11"/>
</dbReference>
<evidence type="ECO:0000256" key="1">
    <source>
        <dbReference type="SAM" id="MobiDB-lite"/>
    </source>
</evidence>
<dbReference type="Pfam" id="PF23751">
    <property type="entry name" value="Beta-prop_WDR11_1st"/>
    <property type="match status" value="1"/>
</dbReference>
<proteinExistence type="predicted"/>
<dbReference type="InterPro" id="IPR036322">
    <property type="entry name" value="WD40_repeat_dom_sf"/>
</dbReference>
<evidence type="ECO:0000313" key="3">
    <source>
        <dbReference type="EMBL" id="MQL84597.1"/>
    </source>
</evidence>
<feature type="region of interest" description="Disordered" evidence="1">
    <location>
        <begin position="1"/>
        <end position="36"/>
    </location>
</feature>
<dbReference type="Gene3D" id="2.130.10.10">
    <property type="entry name" value="YVTN repeat-like/Quinoprotein amine dehydrogenase"/>
    <property type="match status" value="1"/>
</dbReference>
<dbReference type="AlphaFoldDB" id="A0A843UQB5"/>
<protein>
    <recommendedName>
        <fullName evidence="2">WDR11 first beta-propeller domain-containing protein</fullName>
    </recommendedName>
</protein>
<dbReference type="PANTHER" id="PTHR14593:SF5">
    <property type="entry name" value="WD REPEAT-CONTAINING PROTEIN 11"/>
    <property type="match status" value="1"/>
</dbReference>
<evidence type="ECO:0000259" key="2">
    <source>
        <dbReference type="Pfam" id="PF23751"/>
    </source>
</evidence>
<dbReference type="SUPFAM" id="SSF50978">
    <property type="entry name" value="WD40 repeat-like"/>
    <property type="match status" value="1"/>
</dbReference>
<name>A0A843UQB5_COLES</name>
<reference evidence="3" key="1">
    <citation type="submission" date="2017-07" db="EMBL/GenBank/DDBJ databases">
        <title>Taro Niue Genome Assembly and Annotation.</title>
        <authorList>
            <person name="Atibalentja N."/>
            <person name="Keating K."/>
            <person name="Fields C.J."/>
        </authorList>
    </citation>
    <scope>NUCLEOTIDE SEQUENCE</scope>
    <source>
        <strain evidence="3">Niue_2</strain>
        <tissue evidence="3">Leaf</tissue>
    </source>
</reference>